<dbReference type="GO" id="GO:0004867">
    <property type="term" value="F:serine-type endopeptidase inhibitor activity"/>
    <property type="evidence" value="ECO:0007669"/>
    <property type="project" value="UniProtKB-KW"/>
</dbReference>
<dbReference type="SUPFAM" id="SSF57567">
    <property type="entry name" value="Serine protease inhibitors"/>
    <property type="match status" value="4"/>
</dbReference>
<dbReference type="InterPro" id="IPR000742">
    <property type="entry name" value="EGF"/>
</dbReference>
<feature type="domain" description="EGF-like" evidence="5">
    <location>
        <begin position="92"/>
        <end position="125"/>
    </location>
</feature>
<dbReference type="InterPro" id="IPR002919">
    <property type="entry name" value="TIL_dom"/>
</dbReference>
<feature type="domain" description="EGF-like" evidence="5">
    <location>
        <begin position="35"/>
        <end position="67"/>
    </location>
</feature>
<dbReference type="InterPro" id="IPR051368">
    <property type="entry name" value="SerProtInhib-TIL_Domain"/>
</dbReference>
<feature type="domain" description="EGF-like" evidence="5">
    <location>
        <begin position="203"/>
        <end position="240"/>
    </location>
</feature>
<name>A0AA39LWC9_9BILA</name>
<keyword evidence="1" id="KW-0646">Protease inhibitor</keyword>
<organism evidence="6 7">
    <name type="scientific">Steinernema hermaphroditum</name>
    <dbReference type="NCBI Taxonomy" id="289476"/>
    <lineage>
        <taxon>Eukaryota</taxon>
        <taxon>Metazoa</taxon>
        <taxon>Ecdysozoa</taxon>
        <taxon>Nematoda</taxon>
        <taxon>Chromadorea</taxon>
        <taxon>Rhabditida</taxon>
        <taxon>Tylenchina</taxon>
        <taxon>Panagrolaimomorpha</taxon>
        <taxon>Strongyloidoidea</taxon>
        <taxon>Steinernematidae</taxon>
        <taxon>Steinernema</taxon>
    </lineage>
</organism>
<dbReference type="AlphaFoldDB" id="A0AA39LWC9"/>
<keyword evidence="3" id="KW-1015">Disulfide bond</keyword>
<evidence type="ECO:0000256" key="1">
    <source>
        <dbReference type="ARBA" id="ARBA00022690"/>
    </source>
</evidence>
<dbReference type="Proteomes" id="UP001175271">
    <property type="component" value="Unassembled WGS sequence"/>
</dbReference>
<dbReference type="PANTHER" id="PTHR23259">
    <property type="entry name" value="RIDDLE"/>
    <property type="match status" value="1"/>
</dbReference>
<gene>
    <name evidence="6" type="ORF">QR680_006323</name>
</gene>
<evidence type="ECO:0000256" key="2">
    <source>
        <dbReference type="ARBA" id="ARBA00022900"/>
    </source>
</evidence>
<evidence type="ECO:0000256" key="3">
    <source>
        <dbReference type="ARBA" id="ARBA00023157"/>
    </source>
</evidence>
<dbReference type="PANTHER" id="PTHR23259:SF82">
    <property type="entry name" value="SERINE PROTEASE INHIBITOR 1 PROTEIN"/>
    <property type="match status" value="1"/>
</dbReference>
<dbReference type="Gene3D" id="2.10.25.10">
    <property type="entry name" value="Laminin"/>
    <property type="match status" value="4"/>
</dbReference>
<evidence type="ECO:0000313" key="7">
    <source>
        <dbReference type="Proteomes" id="UP001175271"/>
    </source>
</evidence>
<evidence type="ECO:0000256" key="4">
    <source>
        <dbReference type="SAM" id="SignalP"/>
    </source>
</evidence>
<dbReference type="SMART" id="SM00181">
    <property type="entry name" value="EGF"/>
    <property type="match status" value="4"/>
</dbReference>
<keyword evidence="2" id="KW-0722">Serine protease inhibitor</keyword>
<accession>A0AA39LWC9</accession>
<evidence type="ECO:0000313" key="6">
    <source>
        <dbReference type="EMBL" id="KAK0412636.1"/>
    </source>
</evidence>
<feature type="chain" id="PRO_5041258735" description="EGF-like domain-containing protein" evidence="4">
    <location>
        <begin position="22"/>
        <end position="250"/>
    </location>
</feature>
<keyword evidence="4" id="KW-0732">Signal</keyword>
<evidence type="ECO:0000259" key="5">
    <source>
        <dbReference type="SMART" id="SM00181"/>
    </source>
</evidence>
<dbReference type="InterPro" id="IPR036084">
    <property type="entry name" value="Ser_inhib-like_sf"/>
</dbReference>
<comment type="caution">
    <text evidence="6">The sequence shown here is derived from an EMBL/GenBank/DDBJ whole genome shotgun (WGS) entry which is preliminary data.</text>
</comment>
<sequence>MISRLLLIVSTTALVANETCGQNEQFYPCGPCDSPCGKQLFCPAVCSEDGGCGCLPGHKRNSSGDCIPQERCPTPPCPTNETFYSCGSCDGTCGNPYPPCPLICKLDGSCNCKEGYVRDKEGDCIVLADCPTPMNRTCGVNEQFYPCGACDSPCGVDMACVEGCRPPGECGCLSGYKRDENGLCVPPKECRCGPNEVFDECGPCDGTCRRPHRPCPRICRLDGGCGCRHGYVRNEHGRCIPREWCLLYND</sequence>
<dbReference type="Pfam" id="PF01826">
    <property type="entry name" value="TIL"/>
    <property type="match status" value="2"/>
</dbReference>
<reference evidence="6" key="1">
    <citation type="submission" date="2023-06" db="EMBL/GenBank/DDBJ databases">
        <title>Genomic analysis of the entomopathogenic nematode Steinernema hermaphroditum.</title>
        <authorList>
            <person name="Schwarz E.M."/>
            <person name="Heppert J.K."/>
            <person name="Baniya A."/>
            <person name="Schwartz H.T."/>
            <person name="Tan C.-H."/>
            <person name="Antoshechkin I."/>
            <person name="Sternberg P.W."/>
            <person name="Goodrich-Blair H."/>
            <person name="Dillman A.R."/>
        </authorList>
    </citation>
    <scope>NUCLEOTIDE SEQUENCE</scope>
    <source>
        <strain evidence="6">PS9179</strain>
        <tissue evidence="6">Whole animal</tissue>
    </source>
</reference>
<feature type="signal peptide" evidence="4">
    <location>
        <begin position="1"/>
        <end position="21"/>
    </location>
</feature>
<dbReference type="CDD" id="cd19941">
    <property type="entry name" value="TIL"/>
    <property type="match status" value="2"/>
</dbReference>
<proteinExistence type="predicted"/>
<keyword evidence="7" id="KW-1185">Reference proteome</keyword>
<feature type="domain" description="EGF-like" evidence="5">
    <location>
        <begin position="149"/>
        <end position="185"/>
    </location>
</feature>
<protein>
    <recommendedName>
        <fullName evidence="5">EGF-like domain-containing protein</fullName>
    </recommendedName>
</protein>
<dbReference type="EMBL" id="JAUCMV010000003">
    <property type="protein sequence ID" value="KAK0412636.1"/>
    <property type="molecule type" value="Genomic_DNA"/>
</dbReference>